<sequence>MHEAVPFQGRLFSCMLGAHQRVSDNAFVQAHVAAMLRNFLLAAFVLCAGTACAGTAHMGDRVDLRGTLTLRGNEPFTYPVVSDGKQMWQLVGVDHATAGRLQNRVVHVTGRVAETAGPSRLPALQVDSVTATDEGTAR</sequence>
<gene>
    <name evidence="1" type="ORF">FVF58_18250</name>
</gene>
<organism evidence="1 2">
    <name type="scientific">Paraburkholderia panacisoli</name>
    <dbReference type="NCBI Taxonomy" id="2603818"/>
    <lineage>
        <taxon>Bacteria</taxon>
        <taxon>Pseudomonadati</taxon>
        <taxon>Pseudomonadota</taxon>
        <taxon>Betaproteobacteria</taxon>
        <taxon>Burkholderiales</taxon>
        <taxon>Burkholderiaceae</taxon>
        <taxon>Paraburkholderia</taxon>
    </lineage>
</organism>
<evidence type="ECO:0000313" key="1">
    <source>
        <dbReference type="EMBL" id="KAA1010805.1"/>
    </source>
</evidence>
<evidence type="ECO:0000313" key="2">
    <source>
        <dbReference type="Proteomes" id="UP000325273"/>
    </source>
</evidence>
<proteinExistence type="predicted"/>
<dbReference type="EMBL" id="VTUZ01000011">
    <property type="protein sequence ID" value="KAA1010805.1"/>
    <property type="molecule type" value="Genomic_DNA"/>
</dbReference>
<protein>
    <submittedName>
        <fullName evidence="1">Uncharacterized protein</fullName>
    </submittedName>
</protein>
<comment type="caution">
    <text evidence="1">The sequence shown here is derived from an EMBL/GenBank/DDBJ whole genome shotgun (WGS) entry which is preliminary data.</text>
</comment>
<reference evidence="1 2" key="1">
    <citation type="submission" date="2019-08" db="EMBL/GenBank/DDBJ databases">
        <title>Paraburkholderia sp. DCY113.</title>
        <authorList>
            <person name="Kang J."/>
        </authorList>
    </citation>
    <scope>NUCLEOTIDE SEQUENCE [LARGE SCALE GENOMIC DNA]</scope>
    <source>
        <strain evidence="1 2">DCY113</strain>
    </source>
</reference>
<dbReference type="AlphaFoldDB" id="A0A5B0H6I4"/>
<accession>A0A5B0H6I4</accession>
<dbReference type="RefSeq" id="WP_149671277.1">
    <property type="nucleotide sequence ID" value="NZ_VTUZ01000011.1"/>
</dbReference>
<name>A0A5B0H6I4_9BURK</name>
<dbReference type="Proteomes" id="UP000325273">
    <property type="component" value="Unassembled WGS sequence"/>
</dbReference>
<keyword evidence="2" id="KW-1185">Reference proteome</keyword>